<dbReference type="RefSeq" id="WP_090706642.1">
    <property type="nucleotide sequence ID" value="NZ_FNHH01000032.1"/>
</dbReference>
<keyword evidence="1" id="KW-0732">Signal</keyword>
<dbReference type="Pfam" id="PF01261">
    <property type="entry name" value="AP_endonuc_2"/>
    <property type="match status" value="1"/>
</dbReference>
<dbReference type="PANTHER" id="PTHR12110:SF41">
    <property type="entry name" value="INOSOSE DEHYDRATASE"/>
    <property type="match status" value="1"/>
</dbReference>
<evidence type="ECO:0000313" key="3">
    <source>
        <dbReference type="EMBL" id="SDM99249.1"/>
    </source>
</evidence>
<dbReference type="STRING" id="990371.SAMN05421813_1324"/>
<dbReference type="InterPro" id="IPR036237">
    <property type="entry name" value="Xyl_isomerase-like_sf"/>
</dbReference>
<organism evidence="3 4">
    <name type="scientific">Daejeonella rubra</name>
    <dbReference type="NCBI Taxonomy" id="990371"/>
    <lineage>
        <taxon>Bacteria</taxon>
        <taxon>Pseudomonadati</taxon>
        <taxon>Bacteroidota</taxon>
        <taxon>Sphingobacteriia</taxon>
        <taxon>Sphingobacteriales</taxon>
        <taxon>Sphingobacteriaceae</taxon>
        <taxon>Daejeonella</taxon>
    </lineage>
</organism>
<dbReference type="OrthoDB" id="1121759at2"/>
<dbReference type="InterPro" id="IPR013022">
    <property type="entry name" value="Xyl_isomerase-like_TIM-brl"/>
</dbReference>
<dbReference type="AlphaFoldDB" id="A0A1G9XQY3"/>
<accession>A0A1G9XQY3</accession>
<dbReference type="InterPro" id="IPR050312">
    <property type="entry name" value="IolE/XylAMocC-like"/>
</dbReference>
<sequence length="284" mass="32071">MITFKSSLWYLCLFAVSFIGCAENSKKAQDQNTEWNMGVALYSFNRFSFADALDKADSAGVSYVEGFSFHNMGKEFNDKTMAAMTDEDISKLKEMLSAKKIEMQSMYVSGAKNEADWKYYFEMAKAMNMQHLVAEPEKESWDMLDSLAGVYKIKIAIHEHAKGKSQYWHPDSVIAAMKDHPNFGVCADLGHWERSGLNPAESLKKLEGNILGVHLKDIHETNNPDANDVIIGKGVINFPAIIDELKRQHFKGVIHVECEHKMENNLAEVIAGKKYFEGLNNKVN</sequence>
<dbReference type="EMBL" id="FNHH01000032">
    <property type="protein sequence ID" value="SDM99249.1"/>
    <property type="molecule type" value="Genomic_DNA"/>
</dbReference>
<dbReference type="PANTHER" id="PTHR12110">
    <property type="entry name" value="HYDROXYPYRUVATE ISOMERASE"/>
    <property type="match status" value="1"/>
</dbReference>
<protein>
    <submittedName>
        <fullName evidence="3">Sugar phosphate isomerase/epimerase</fullName>
    </submittedName>
</protein>
<keyword evidence="4" id="KW-1185">Reference proteome</keyword>
<dbReference type="GO" id="GO:0016853">
    <property type="term" value="F:isomerase activity"/>
    <property type="evidence" value="ECO:0007669"/>
    <property type="project" value="UniProtKB-KW"/>
</dbReference>
<keyword evidence="3" id="KW-0413">Isomerase</keyword>
<evidence type="ECO:0000256" key="1">
    <source>
        <dbReference type="SAM" id="SignalP"/>
    </source>
</evidence>
<dbReference type="SUPFAM" id="SSF51658">
    <property type="entry name" value="Xylose isomerase-like"/>
    <property type="match status" value="1"/>
</dbReference>
<dbReference type="Gene3D" id="3.20.20.150">
    <property type="entry name" value="Divalent-metal-dependent TIM barrel enzymes"/>
    <property type="match status" value="1"/>
</dbReference>
<proteinExistence type="predicted"/>
<gene>
    <name evidence="3" type="ORF">SAMN05421813_1324</name>
</gene>
<evidence type="ECO:0000259" key="2">
    <source>
        <dbReference type="Pfam" id="PF01261"/>
    </source>
</evidence>
<dbReference type="PROSITE" id="PS51257">
    <property type="entry name" value="PROKAR_LIPOPROTEIN"/>
    <property type="match status" value="1"/>
</dbReference>
<dbReference type="Proteomes" id="UP000199226">
    <property type="component" value="Unassembled WGS sequence"/>
</dbReference>
<feature type="domain" description="Xylose isomerase-like TIM barrel" evidence="2">
    <location>
        <begin position="54"/>
        <end position="261"/>
    </location>
</feature>
<reference evidence="4" key="1">
    <citation type="submission" date="2016-10" db="EMBL/GenBank/DDBJ databases">
        <authorList>
            <person name="Varghese N."/>
            <person name="Submissions S."/>
        </authorList>
    </citation>
    <scope>NUCLEOTIDE SEQUENCE [LARGE SCALE GENOMIC DNA]</scope>
    <source>
        <strain evidence="4">DSM 24536</strain>
    </source>
</reference>
<name>A0A1G9XQY3_9SPHI</name>
<feature type="chain" id="PRO_5011724706" evidence="1">
    <location>
        <begin position="23"/>
        <end position="284"/>
    </location>
</feature>
<evidence type="ECO:0000313" key="4">
    <source>
        <dbReference type="Proteomes" id="UP000199226"/>
    </source>
</evidence>
<feature type="signal peptide" evidence="1">
    <location>
        <begin position="1"/>
        <end position="22"/>
    </location>
</feature>